<gene>
    <name evidence="1" type="ORF">SLS56_001444</name>
</gene>
<dbReference type="EMBL" id="JAJVDC020000008">
    <property type="protein sequence ID" value="KAL1636092.1"/>
    <property type="molecule type" value="Genomic_DNA"/>
</dbReference>
<evidence type="ECO:0000313" key="2">
    <source>
        <dbReference type="Proteomes" id="UP001521116"/>
    </source>
</evidence>
<name>A0ABR3T9A6_9PEZI</name>
<evidence type="ECO:0000313" key="1">
    <source>
        <dbReference type="EMBL" id="KAL1636092.1"/>
    </source>
</evidence>
<accession>A0ABR3T9A6</accession>
<sequence>MSYYIDNSPIYTQVKLWTDADRCDSKLLPDSKTKIQEYMKDWLDRREFIHSDLLCESLKVNHGVLWEDLRNVDIGSPRIADVAAALKALGQDDIGIETLRIFRDLPFPREDQWALQESEADEIASLRAERDWPAIPRYYGKRGEGTE</sequence>
<reference evidence="1 2" key="1">
    <citation type="submission" date="2024-02" db="EMBL/GenBank/DDBJ databases">
        <title>De novo assembly and annotation of 12 fungi associated with fruit tree decline syndrome in Ontario, Canada.</title>
        <authorList>
            <person name="Sulman M."/>
            <person name="Ellouze W."/>
            <person name="Ilyukhin E."/>
        </authorList>
    </citation>
    <scope>NUCLEOTIDE SEQUENCE [LARGE SCALE GENOMIC DNA]</scope>
    <source>
        <strain evidence="1 2">M1-105</strain>
    </source>
</reference>
<dbReference type="Proteomes" id="UP001521116">
    <property type="component" value="Unassembled WGS sequence"/>
</dbReference>
<comment type="caution">
    <text evidence="1">The sequence shown here is derived from an EMBL/GenBank/DDBJ whole genome shotgun (WGS) entry which is preliminary data.</text>
</comment>
<organism evidence="1 2">
    <name type="scientific">Neofusicoccum ribis</name>
    <dbReference type="NCBI Taxonomy" id="45134"/>
    <lineage>
        <taxon>Eukaryota</taxon>
        <taxon>Fungi</taxon>
        <taxon>Dikarya</taxon>
        <taxon>Ascomycota</taxon>
        <taxon>Pezizomycotina</taxon>
        <taxon>Dothideomycetes</taxon>
        <taxon>Dothideomycetes incertae sedis</taxon>
        <taxon>Botryosphaeriales</taxon>
        <taxon>Botryosphaeriaceae</taxon>
        <taxon>Neofusicoccum</taxon>
    </lineage>
</organism>
<protein>
    <submittedName>
        <fullName evidence="1">Uncharacterized protein</fullName>
    </submittedName>
</protein>
<keyword evidence="2" id="KW-1185">Reference proteome</keyword>
<proteinExistence type="predicted"/>